<gene>
    <name evidence="1" type="ORF">PPIS_a1629</name>
</gene>
<dbReference type="EMBL" id="CP011924">
    <property type="protein sequence ID" value="ATD06730.1"/>
    <property type="molecule type" value="Genomic_DNA"/>
</dbReference>
<proteinExistence type="predicted"/>
<organism evidence="1 2">
    <name type="scientific">Pseudoalteromonas piscicida</name>
    <dbReference type="NCBI Taxonomy" id="43662"/>
    <lineage>
        <taxon>Bacteria</taxon>
        <taxon>Pseudomonadati</taxon>
        <taxon>Pseudomonadota</taxon>
        <taxon>Gammaproteobacteria</taxon>
        <taxon>Alteromonadales</taxon>
        <taxon>Pseudoalteromonadaceae</taxon>
        <taxon>Pseudoalteromonas</taxon>
    </lineage>
</organism>
<protein>
    <submittedName>
        <fullName evidence="1">Uncharacterized protein</fullName>
    </submittedName>
</protein>
<reference evidence="1 2" key="1">
    <citation type="submission" date="2015-06" db="EMBL/GenBank/DDBJ databases">
        <authorList>
            <person name="Xie B.-B."/>
            <person name="Rong J.-C."/>
            <person name="Qin Q.-L."/>
            <person name="Zhang Y.-Z."/>
        </authorList>
    </citation>
    <scope>NUCLEOTIDE SEQUENCE [LARGE SCALE GENOMIC DNA]</scope>
    <source>
        <strain evidence="1 2">JCM 20779</strain>
    </source>
</reference>
<dbReference type="Proteomes" id="UP000016521">
    <property type="component" value="Chromosome I"/>
</dbReference>
<evidence type="ECO:0000313" key="2">
    <source>
        <dbReference type="Proteomes" id="UP000016521"/>
    </source>
</evidence>
<accession>A0ABM6NCY1</accession>
<evidence type="ECO:0000313" key="1">
    <source>
        <dbReference type="EMBL" id="ATD06730.1"/>
    </source>
</evidence>
<name>A0ABM6NCY1_PSEO7</name>
<sequence>MRDLPSLLNPAQCTQVSGQMLGCLRSEQKARENLIDVIILGVLGIFS</sequence>
<keyword evidence="2" id="KW-1185">Reference proteome</keyword>